<feature type="compositionally biased region" description="Basic and acidic residues" evidence="1">
    <location>
        <begin position="21"/>
        <end position="39"/>
    </location>
</feature>
<evidence type="ECO:0000256" key="1">
    <source>
        <dbReference type="SAM" id="MobiDB-lite"/>
    </source>
</evidence>
<name>A0A5S6QJ83_TRIMR</name>
<feature type="compositionally biased region" description="Basic residues" evidence="1">
    <location>
        <begin position="9"/>
        <end position="19"/>
    </location>
</feature>
<proteinExistence type="predicted"/>
<evidence type="ECO:0000313" key="3">
    <source>
        <dbReference type="WBParaSite" id="TMUE_2000007263.1"/>
    </source>
</evidence>
<sequence length="178" mass="19368">MFERQTYEKRRHKTTRSRHQAAAERSRRLGAQREGDSRLAPKNGHPGAAPIEQRTANSANPKLGLAGALTKPKCLTSGTTAQSYKDRCGGIKLGIQLWKCCAHRAATIANLLRQNHKCDAAAYLSTFAHAECGCHSLWSLACLSAELTDKRAPIKALDVVQTEISRSSSWTGTSPEIG</sequence>
<feature type="region of interest" description="Disordered" evidence="1">
    <location>
        <begin position="1"/>
        <end position="57"/>
    </location>
</feature>
<dbReference type="AlphaFoldDB" id="A0A5S6QJ83"/>
<dbReference type="Proteomes" id="UP000046395">
    <property type="component" value="Unassembled WGS sequence"/>
</dbReference>
<reference evidence="3" key="1">
    <citation type="submission" date="2019-12" db="UniProtKB">
        <authorList>
            <consortium name="WormBaseParasite"/>
        </authorList>
    </citation>
    <scope>IDENTIFICATION</scope>
</reference>
<keyword evidence="2" id="KW-1185">Reference proteome</keyword>
<dbReference type="WBParaSite" id="TMUE_2000007263.1">
    <property type="protein sequence ID" value="TMUE_2000007263.1"/>
    <property type="gene ID" value="WBGene00299824"/>
</dbReference>
<organism evidence="2 3">
    <name type="scientific">Trichuris muris</name>
    <name type="common">Mouse whipworm</name>
    <dbReference type="NCBI Taxonomy" id="70415"/>
    <lineage>
        <taxon>Eukaryota</taxon>
        <taxon>Metazoa</taxon>
        <taxon>Ecdysozoa</taxon>
        <taxon>Nematoda</taxon>
        <taxon>Enoplea</taxon>
        <taxon>Dorylaimia</taxon>
        <taxon>Trichinellida</taxon>
        <taxon>Trichuridae</taxon>
        <taxon>Trichuris</taxon>
    </lineage>
</organism>
<evidence type="ECO:0000313" key="2">
    <source>
        <dbReference type="Proteomes" id="UP000046395"/>
    </source>
</evidence>
<protein>
    <submittedName>
        <fullName evidence="3">Uncharacterized protein</fullName>
    </submittedName>
</protein>
<accession>A0A5S6QJ83</accession>